<keyword evidence="1" id="KW-0472">Membrane</keyword>
<evidence type="ECO:0000256" key="1">
    <source>
        <dbReference type="SAM" id="Phobius"/>
    </source>
</evidence>
<accession>A0ABU9T9K5</accession>
<proteinExistence type="predicted"/>
<keyword evidence="1" id="KW-0812">Transmembrane</keyword>
<protein>
    <submittedName>
        <fullName evidence="2">Uncharacterized protein</fullName>
    </submittedName>
</protein>
<keyword evidence="1" id="KW-1133">Transmembrane helix</keyword>
<reference evidence="2 3" key="1">
    <citation type="submission" date="2024-03" db="EMBL/GenBank/DDBJ databases">
        <title>Community enrichment and isolation of bacterial strains for fucoidan degradation.</title>
        <authorList>
            <person name="Sichert A."/>
        </authorList>
    </citation>
    <scope>NUCLEOTIDE SEQUENCE [LARGE SCALE GENOMIC DNA]</scope>
    <source>
        <strain evidence="2 3">AS62</strain>
    </source>
</reference>
<comment type="caution">
    <text evidence="2">The sequence shown here is derived from an EMBL/GenBank/DDBJ whole genome shotgun (WGS) entry which is preliminary data.</text>
</comment>
<evidence type="ECO:0000313" key="2">
    <source>
        <dbReference type="EMBL" id="MEM5502550.1"/>
    </source>
</evidence>
<keyword evidence="3" id="KW-1185">Reference proteome</keyword>
<dbReference type="RefSeq" id="WP_018690177.1">
    <property type="nucleotide sequence ID" value="NZ_JBBMQO010000007.1"/>
</dbReference>
<feature type="transmembrane region" description="Helical" evidence="1">
    <location>
        <begin position="62"/>
        <end position="82"/>
    </location>
</feature>
<evidence type="ECO:0000313" key="3">
    <source>
        <dbReference type="Proteomes" id="UP001477870"/>
    </source>
</evidence>
<organism evidence="2 3">
    <name type="scientific">Ahrensia kielensis</name>
    <dbReference type="NCBI Taxonomy" id="76980"/>
    <lineage>
        <taxon>Bacteria</taxon>
        <taxon>Pseudomonadati</taxon>
        <taxon>Pseudomonadota</taxon>
        <taxon>Alphaproteobacteria</taxon>
        <taxon>Hyphomicrobiales</taxon>
        <taxon>Ahrensiaceae</taxon>
        <taxon>Ahrensia</taxon>
    </lineage>
</organism>
<dbReference type="Proteomes" id="UP001477870">
    <property type="component" value="Unassembled WGS sequence"/>
</dbReference>
<sequence length="87" mass="9666">MANKNSDKERRRESDRILNSVNTNSEVVGTSSLVRTANKTRDHLLGADADQEDKIEVWGKRIGRGLSIVVFIALAIWLLNFLSRGAA</sequence>
<dbReference type="EMBL" id="JBBMQO010000007">
    <property type="protein sequence ID" value="MEM5502550.1"/>
    <property type="molecule type" value="Genomic_DNA"/>
</dbReference>
<name>A0ABU9T9K5_9HYPH</name>
<gene>
    <name evidence="2" type="ORF">WNY59_13220</name>
</gene>